<dbReference type="RefSeq" id="WP_135342424.1">
    <property type="nucleotide sequence ID" value="NZ_JBHLTX010000053.1"/>
</dbReference>
<keyword evidence="1" id="KW-0812">Transmembrane</keyword>
<keyword evidence="1" id="KW-1133">Transmembrane helix</keyword>
<reference evidence="2 3" key="1">
    <citation type="submission" date="2019-03" db="EMBL/GenBank/DDBJ databases">
        <authorList>
            <person name="Gonzalez-Pimentel J.L."/>
        </authorList>
    </citation>
    <scope>NUCLEOTIDE SEQUENCE [LARGE SCALE GENOMIC DNA]</scope>
    <source>
        <strain evidence="2 3">JCM 31289</strain>
    </source>
</reference>
<dbReference type="OrthoDB" id="4319370at2"/>
<feature type="transmembrane region" description="Helical" evidence="1">
    <location>
        <begin position="6"/>
        <end position="25"/>
    </location>
</feature>
<dbReference type="AlphaFoldDB" id="A0A4Z0FU82"/>
<comment type="caution">
    <text evidence="2">The sequence shown here is derived from an EMBL/GenBank/DDBJ whole genome shotgun (WGS) entry which is preliminary data.</text>
</comment>
<feature type="transmembrane region" description="Helical" evidence="1">
    <location>
        <begin position="94"/>
        <end position="113"/>
    </location>
</feature>
<dbReference type="EMBL" id="SRID01000568">
    <property type="protein sequence ID" value="TGA85304.1"/>
    <property type="molecule type" value="Genomic_DNA"/>
</dbReference>
<feature type="transmembrane region" description="Helical" evidence="1">
    <location>
        <begin position="125"/>
        <end position="147"/>
    </location>
</feature>
<sequence>MNTTMTIGGAAISLAIFIVNARSWWKGNRELKALIPYGGGLVTGASWTLCIGGVFGWVAVQAVDMGNKTGNKAVAATTGAQDGGGLAHGSLGTLSYAGACAVLVAAIVGAIVWKAAGKADKKRMAGGVFTGLTLCATAGFAKLMTWVPDLYNAVGAKAVEVLNGGLAL</sequence>
<accession>A0A4Z0FU82</accession>
<protein>
    <submittedName>
        <fullName evidence="2">Uncharacterized protein</fullName>
    </submittedName>
</protein>
<proteinExistence type="predicted"/>
<evidence type="ECO:0000256" key="1">
    <source>
        <dbReference type="SAM" id="Phobius"/>
    </source>
</evidence>
<gene>
    <name evidence="2" type="ORF">E4099_30990</name>
</gene>
<dbReference type="Proteomes" id="UP000297948">
    <property type="component" value="Unassembled WGS sequence"/>
</dbReference>
<name>A0A4Z0FU82_9ACTN</name>
<organism evidence="2 3">
    <name type="scientific">Streptomyces palmae</name>
    <dbReference type="NCBI Taxonomy" id="1701085"/>
    <lineage>
        <taxon>Bacteria</taxon>
        <taxon>Bacillati</taxon>
        <taxon>Actinomycetota</taxon>
        <taxon>Actinomycetes</taxon>
        <taxon>Kitasatosporales</taxon>
        <taxon>Streptomycetaceae</taxon>
        <taxon>Streptomyces</taxon>
    </lineage>
</organism>
<keyword evidence="3" id="KW-1185">Reference proteome</keyword>
<feature type="transmembrane region" description="Helical" evidence="1">
    <location>
        <begin position="37"/>
        <end position="60"/>
    </location>
</feature>
<evidence type="ECO:0000313" key="2">
    <source>
        <dbReference type="EMBL" id="TGA85304.1"/>
    </source>
</evidence>
<evidence type="ECO:0000313" key="3">
    <source>
        <dbReference type="Proteomes" id="UP000297948"/>
    </source>
</evidence>
<keyword evidence="1" id="KW-0472">Membrane</keyword>